<sequence>MSIKTAFQKDKLMHLGKTLRYSTYLIFRPFDGFWDLTHEKRGSMGAANVILALVVLTQVWQWTYSGFLFYSPQWEYFNLFMQVLPFVVLFLIWCIANWSLTTLMDGKGKLSQIYMATAYAMTPYVLINIPLIGLSHLITWEENAYYYVAKNFSMIWCVILILCAMMMIHDYTLGKAIFSSLVTIVAMMIIIFLIVMFFSLITQSFGYFISLYKEITFRLY</sequence>
<dbReference type="Proteomes" id="UP000623269">
    <property type="component" value="Unassembled WGS sequence"/>
</dbReference>
<feature type="transmembrane region" description="Helical" evidence="5">
    <location>
        <begin position="144"/>
        <end position="164"/>
    </location>
</feature>
<comment type="caution">
    <text evidence="7">The sequence shown here is derived from an EMBL/GenBank/DDBJ whole genome shotgun (WGS) entry which is preliminary data.</text>
</comment>
<evidence type="ECO:0000256" key="1">
    <source>
        <dbReference type="ARBA" id="ARBA00004141"/>
    </source>
</evidence>
<keyword evidence="8" id="KW-1185">Reference proteome</keyword>
<feature type="transmembrane region" description="Helical" evidence="5">
    <location>
        <begin position="46"/>
        <end position="64"/>
    </location>
</feature>
<dbReference type="InterPro" id="IPR006977">
    <property type="entry name" value="Yip1_dom"/>
</dbReference>
<dbReference type="EMBL" id="JAEAGR010000009">
    <property type="protein sequence ID" value="MBH1941137.1"/>
    <property type="molecule type" value="Genomic_DNA"/>
</dbReference>
<reference evidence="7" key="1">
    <citation type="submission" date="2020-12" db="EMBL/GenBank/DDBJ databases">
        <title>M. sibirica DSM 26468T genome.</title>
        <authorList>
            <person name="Thieme N."/>
            <person name="Rettenmaier R."/>
            <person name="Zverlov V."/>
            <person name="Liebl W."/>
        </authorList>
    </citation>
    <scope>NUCLEOTIDE SEQUENCE</scope>
    <source>
        <strain evidence="7">DSM 26468</strain>
    </source>
</reference>
<dbReference type="GO" id="GO:0016020">
    <property type="term" value="C:membrane"/>
    <property type="evidence" value="ECO:0007669"/>
    <property type="project" value="UniProtKB-SubCell"/>
</dbReference>
<protein>
    <submittedName>
        <fullName evidence="7">YIP1 family protein</fullName>
    </submittedName>
</protein>
<keyword evidence="2 5" id="KW-0812">Transmembrane</keyword>
<evidence type="ECO:0000313" key="8">
    <source>
        <dbReference type="Proteomes" id="UP000623269"/>
    </source>
</evidence>
<feature type="transmembrane region" description="Helical" evidence="5">
    <location>
        <begin position="176"/>
        <end position="201"/>
    </location>
</feature>
<dbReference type="RefSeq" id="WP_197661363.1">
    <property type="nucleotide sequence ID" value="NZ_JAEAGR010000009.1"/>
</dbReference>
<comment type="subcellular location">
    <subcellularLocation>
        <location evidence="1">Membrane</location>
        <topology evidence="1">Multi-pass membrane protein</topology>
    </subcellularLocation>
</comment>
<dbReference type="Pfam" id="PF04893">
    <property type="entry name" value="Yip1"/>
    <property type="match status" value="1"/>
</dbReference>
<proteinExistence type="predicted"/>
<evidence type="ECO:0000259" key="6">
    <source>
        <dbReference type="Pfam" id="PF04893"/>
    </source>
</evidence>
<name>A0A8J7HCN3_9FIRM</name>
<evidence type="ECO:0000313" key="7">
    <source>
        <dbReference type="EMBL" id="MBH1941137.1"/>
    </source>
</evidence>
<accession>A0A8J7HCN3</accession>
<feature type="domain" description="Yip1" evidence="6">
    <location>
        <begin position="25"/>
        <end position="193"/>
    </location>
</feature>
<feature type="transmembrane region" description="Helical" evidence="5">
    <location>
        <begin position="76"/>
        <end position="101"/>
    </location>
</feature>
<gene>
    <name evidence="7" type="ORF">I5677_09565</name>
</gene>
<feature type="transmembrane region" description="Helical" evidence="5">
    <location>
        <begin position="113"/>
        <end position="138"/>
    </location>
</feature>
<evidence type="ECO:0000256" key="4">
    <source>
        <dbReference type="ARBA" id="ARBA00023136"/>
    </source>
</evidence>
<organism evidence="7 8">
    <name type="scientific">Mobilitalea sibirica</name>
    <dbReference type="NCBI Taxonomy" id="1462919"/>
    <lineage>
        <taxon>Bacteria</taxon>
        <taxon>Bacillati</taxon>
        <taxon>Bacillota</taxon>
        <taxon>Clostridia</taxon>
        <taxon>Lachnospirales</taxon>
        <taxon>Lachnospiraceae</taxon>
        <taxon>Mobilitalea</taxon>
    </lineage>
</organism>
<evidence type="ECO:0000256" key="2">
    <source>
        <dbReference type="ARBA" id="ARBA00022692"/>
    </source>
</evidence>
<evidence type="ECO:0000256" key="3">
    <source>
        <dbReference type="ARBA" id="ARBA00022989"/>
    </source>
</evidence>
<keyword evidence="3 5" id="KW-1133">Transmembrane helix</keyword>
<keyword evidence="4 5" id="KW-0472">Membrane</keyword>
<evidence type="ECO:0000256" key="5">
    <source>
        <dbReference type="SAM" id="Phobius"/>
    </source>
</evidence>
<dbReference type="AlphaFoldDB" id="A0A8J7HCN3"/>